<feature type="region of interest" description="Disordered" evidence="1">
    <location>
        <begin position="526"/>
        <end position="551"/>
    </location>
</feature>
<reference evidence="2" key="1">
    <citation type="submission" date="2020-05" db="UniProtKB">
        <authorList>
            <consortium name="EnsemblMetazoa"/>
        </authorList>
    </citation>
    <scope>IDENTIFICATION</scope>
    <source>
        <strain evidence="2">Jacobina</strain>
    </source>
</reference>
<feature type="region of interest" description="Disordered" evidence="1">
    <location>
        <begin position="44"/>
        <end position="79"/>
    </location>
</feature>
<feature type="region of interest" description="Disordered" evidence="1">
    <location>
        <begin position="371"/>
        <end position="416"/>
    </location>
</feature>
<keyword evidence="3" id="KW-1185">Reference proteome</keyword>
<evidence type="ECO:0000313" key="2">
    <source>
        <dbReference type="EnsemblMetazoa" id="LLOJ002816-PA"/>
    </source>
</evidence>
<protein>
    <submittedName>
        <fullName evidence="2">Uncharacterized protein</fullName>
    </submittedName>
</protein>
<accession>A0A1B0CEP6</accession>
<evidence type="ECO:0000313" key="3">
    <source>
        <dbReference type="Proteomes" id="UP000092461"/>
    </source>
</evidence>
<feature type="compositionally biased region" description="Basic and acidic residues" evidence="1">
    <location>
        <begin position="575"/>
        <end position="590"/>
    </location>
</feature>
<dbReference type="VEuPathDB" id="VectorBase:LLONM1_000257"/>
<dbReference type="VEuPathDB" id="VectorBase:LLOJ002816"/>
<name>A0A1B0CEP6_LUTLO</name>
<dbReference type="AlphaFoldDB" id="A0A1B0CEP6"/>
<feature type="compositionally biased region" description="Polar residues" evidence="1">
    <location>
        <begin position="720"/>
        <end position="729"/>
    </location>
</feature>
<feature type="region of interest" description="Disordered" evidence="1">
    <location>
        <begin position="720"/>
        <end position="773"/>
    </location>
</feature>
<dbReference type="EnsemblMetazoa" id="LLOJ002816-RA">
    <property type="protein sequence ID" value="LLOJ002816-PA"/>
    <property type="gene ID" value="LLOJ002816"/>
</dbReference>
<feature type="compositionally biased region" description="Low complexity" evidence="1">
    <location>
        <begin position="405"/>
        <end position="416"/>
    </location>
</feature>
<feature type="region of interest" description="Disordered" evidence="1">
    <location>
        <begin position="563"/>
        <end position="613"/>
    </location>
</feature>
<sequence length="868" mass="94868">PLSHSDLSNDIFASLQVPSGGSNTGCLSPTAAFLMTFPVVSSAGGKNPESALAEESPTNSGNVGNQAEGGKEDQEAENSSALLENLSSFFGGRDDYPGLYPAENLEKVPQKIPEKAPPEGVSNSIRIRTDMGPQKPSMEAQTPASYSESFSTFDYSFTNSCTSKINSSVFPSYTSMPFLPDVPPPPSVNPTKSEFTFSLTKTTTTAPCTTYKADSLYNPFSFAATSTHNSVINSSCHPVPPPPDGNLGLPLPLNIYPNVSEDATKGQGSFTFSLTNTTSAQSYYTKAPTNLNISFPANDTYNTYNPFSYNDPVGIKQTNDISTNFSFCLTSSAPKNTPIYTSTSTYNTLNPFSIDATLQSSNYRQQNYENPTKNYQFYPSQGQKQAHKSQSKGYPKDQGRSQTAQKSPPKKNQNQQSKYHNVNWMTNSDCHQVKTNDFHIPPPLDFTHTTNASTSFTYPPPPPPALGGSIDLKSKSDVFFAHPPDENFSWSPNKLSNVLEPPTLHNYMPQATLPTLHGDLALSTTSATQEVVKEKTPPQNLENYQDHHQSGGNFLSVSQLLVEQNKKGKKPKNSKNTDDPSRKPLKDKKQFQCMNPPGSYADQGITYPDNNNKGSQQYSNIYSAENLIGCNRKEKGVPQNYHQAPLDLPPAPPGGNLFPSIDLNTDYNTNILFNPPTSTTFVPPPQNCMSVFPENDFYDYSNKAGSVPKVGQQQNSSYYFNKPPHQNTLPPMDYTKGGDMKSSPSYAGNKFNAQTPGAKAKKAPSAKIPDFYPPPPIHSNINYDSSVPSSNYFSVPLGVNSPHLPPGDDPFHLHLNYSSTLKNLTPGNSSSLYLPEGPNVSNTTNSHTNFHLSSICPEINDKVRQQDW</sequence>
<feature type="compositionally biased region" description="Polar residues" evidence="1">
    <location>
        <begin position="371"/>
        <end position="384"/>
    </location>
</feature>
<proteinExistence type="predicted"/>
<feature type="compositionally biased region" description="Polar residues" evidence="1">
    <location>
        <begin position="56"/>
        <end position="65"/>
    </location>
</feature>
<dbReference type="EMBL" id="AJWK01009055">
    <property type="status" value="NOT_ANNOTATED_CDS"/>
    <property type="molecule type" value="Genomic_DNA"/>
</dbReference>
<organism evidence="2 3">
    <name type="scientific">Lutzomyia longipalpis</name>
    <name type="common">Sand fly</name>
    <dbReference type="NCBI Taxonomy" id="7200"/>
    <lineage>
        <taxon>Eukaryota</taxon>
        <taxon>Metazoa</taxon>
        <taxon>Ecdysozoa</taxon>
        <taxon>Arthropoda</taxon>
        <taxon>Hexapoda</taxon>
        <taxon>Insecta</taxon>
        <taxon>Pterygota</taxon>
        <taxon>Neoptera</taxon>
        <taxon>Endopterygota</taxon>
        <taxon>Diptera</taxon>
        <taxon>Nematocera</taxon>
        <taxon>Psychodoidea</taxon>
        <taxon>Psychodidae</taxon>
        <taxon>Lutzomyia</taxon>
        <taxon>Lutzomyia</taxon>
    </lineage>
</organism>
<feature type="compositionally biased region" description="Polar residues" evidence="1">
    <location>
        <begin position="742"/>
        <end position="755"/>
    </location>
</feature>
<dbReference type="Proteomes" id="UP000092461">
    <property type="component" value="Unassembled WGS sequence"/>
</dbReference>
<evidence type="ECO:0000256" key="1">
    <source>
        <dbReference type="SAM" id="MobiDB-lite"/>
    </source>
</evidence>